<keyword evidence="2" id="KW-1185">Reference proteome</keyword>
<dbReference type="InterPro" id="IPR014985">
    <property type="entry name" value="WbqC"/>
</dbReference>
<accession>A0ABY9R3E9</accession>
<evidence type="ECO:0000313" key="2">
    <source>
        <dbReference type="Proteomes" id="UP001180616"/>
    </source>
</evidence>
<gene>
    <name evidence="1" type="ORF">KPS_000841</name>
</gene>
<dbReference type="RefSeq" id="WP_309542182.1">
    <property type="nucleotide sequence ID" value="NZ_CP133659.1"/>
</dbReference>
<name>A0ABY9R3E9_9BACT</name>
<evidence type="ECO:0000313" key="1">
    <source>
        <dbReference type="EMBL" id="WMW66278.1"/>
    </source>
</evidence>
<protein>
    <submittedName>
        <fullName evidence="1">WbqC family protein</fullName>
    </submittedName>
</protein>
<reference evidence="1" key="1">
    <citation type="submission" date="2023-09" db="EMBL/GenBank/DDBJ databases">
        <authorList>
            <consortium name="CW5 consortium"/>
            <person name="Lu C.-W."/>
        </authorList>
    </citation>
    <scope>NUCLEOTIDE SEQUENCE</scope>
    <source>
        <strain evidence="1">KPS</strain>
    </source>
</reference>
<organism evidence="1 2">
    <name type="scientific">Nitratidesulfovibrio liaohensis</name>
    <dbReference type="NCBI Taxonomy" id="2604158"/>
    <lineage>
        <taxon>Bacteria</taxon>
        <taxon>Pseudomonadati</taxon>
        <taxon>Thermodesulfobacteriota</taxon>
        <taxon>Desulfovibrionia</taxon>
        <taxon>Desulfovibrionales</taxon>
        <taxon>Desulfovibrionaceae</taxon>
        <taxon>Nitratidesulfovibrio</taxon>
    </lineage>
</organism>
<dbReference type="EMBL" id="CP133659">
    <property type="protein sequence ID" value="WMW66278.1"/>
    <property type="molecule type" value="Genomic_DNA"/>
</dbReference>
<proteinExistence type="predicted"/>
<dbReference type="Pfam" id="PF08889">
    <property type="entry name" value="WbqC"/>
    <property type="match status" value="1"/>
</dbReference>
<dbReference type="Proteomes" id="UP001180616">
    <property type="component" value="Chromosome"/>
</dbReference>
<sequence length="225" mass="25901">MIVTIHQPEHLPWSGFFHKMALADHYVLLDNVQFKTSNWQNRNRIVTREGQECFVTIPVITKGHTSTVIRDIRINNTEKWQKKYWGRIQGAYCKHLYWNEYSEELAHIIHAPYVFLIDINLAMIDFFRKALSLNTPLTMASDLHATGKSTELLVNICKECGASEYISGPDGKNYMNMQLWSDAAINVSFHTFSPPRYEARHYIQGLSTLDILMNLGPQAARTIGI</sequence>